<dbReference type="AlphaFoldDB" id="A0A6N3DG78"/>
<evidence type="ECO:0000313" key="1">
    <source>
        <dbReference type="EMBL" id="VYU26079.1"/>
    </source>
</evidence>
<dbReference type="EMBL" id="CACRUM010000062">
    <property type="protein sequence ID" value="VYU26079.1"/>
    <property type="molecule type" value="Genomic_DNA"/>
</dbReference>
<proteinExistence type="predicted"/>
<sequence length="219" mass="25696">MFRRVRTYRRTGGNDFRHFCSVRMYAAFTPVFSRYRKQRLLEQTCFRALKINGNGNSKVFDRRTKPFHQIVLLCTVYPVHGTMGIFAVPEQTTWNSKVGYMPIWTEYRTRKNKLILEKADFSLFGVFAPLWSAEIAPNHKQNYGGFFNMNVRNEIKAQIIRAGLTMQEVVDLLSDEYGWSDSVSNLSAKLQRESIRYKEVLELAAVLGYDIVWQKRREK</sequence>
<accession>A0A6N3DG78</accession>
<gene>
    <name evidence="1" type="ORF">RILFYP67_01448</name>
</gene>
<organism evidence="1">
    <name type="scientific">Roseburia intestinalis</name>
    <dbReference type="NCBI Taxonomy" id="166486"/>
    <lineage>
        <taxon>Bacteria</taxon>
        <taxon>Bacillati</taxon>
        <taxon>Bacillota</taxon>
        <taxon>Clostridia</taxon>
        <taxon>Lachnospirales</taxon>
        <taxon>Lachnospiraceae</taxon>
        <taxon>Roseburia</taxon>
    </lineage>
</organism>
<evidence type="ECO:0008006" key="2">
    <source>
        <dbReference type="Google" id="ProtNLM"/>
    </source>
</evidence>
<protein>
    <recommendedName>
        <fullName evidence="2">LLM class flavin-dependent oxidoreductase</fullName>
    </recommendedName>
</protein>
<reference evidence="1" key="1">
    <citation type="submission" date="2019-11" db="EMBL/GenBank/DDBJ databases">
        <authorList>
            <person name="Feng L."/>
        </authorList>
    </citation>
    <scope>NUCLEOTIDE SEQUENCE</scope>
    <source>
        <strain evidence="1">RintestinalisLFYP67</strain>
    </source>
</reference>
<name>A0A6N3DG78_9FIRM</name>